<proteinExistence type="predicted"/>
<feature type="transmembrane region" description="Helical" evidence="1">
    <location>
        <begin position="120"/>
        <end position="145"/>
    </location>
</feature>
<keyword evidence="3" id="KW-1185">Reference proteome</keyword>
<keyword evidence="1" id="KW-1133">Transmembrane helix</keyword>
<comment type="caution">
    <text evidence="2">The sequence shown here is derived from an EMBL/GenBank/DDBJ whole genome shotgun (WGS) entry which is preliminary data.</text>
</comment>
<protein>
    <submittedName>
        <fullName evidence="2">Uncharacterized protein</fullName>
    </submittedName>
</protein>
<keyword evidence="1" id="KW-0472">Membrane</keyword>
<feature type="transmembrane region" description="Helical" evidence="1">
    <location>
        <begin position="90"/>
        <end position="113"/>
    </location>
</feature>
<dbReference type="Proteomes" id="UP001066276">
    <property type="component" value="Chromosome 2_1"/>
</dbReference>
<dbReference type="AlphaFoldDB" id="A0AAV7VUP3"/>
<gene>
    <name evidence="2" type="ORF">NDU88_008067</name>
</gene>
<evidence type="ECO:0000313" key="2">
    <source>
        <dbReference type="EMBL" id="KAJ1204286.1"/>
    </source>
</evidence>
<name>A0AAV7VUP3_PLEWA</name>
<keyword evidence="1" id="KW-0812">Transmembrane</keyword>
<dbReference type="EMBL" id="JANPWB010000003">
    <property type="protein sequence ID" value="KAJ1204286.1"/>
    <property type="molecule type" value="Genomic_DNA"/>
</dbReference>
<sequence length="241" mass="23816">MSGGAGGRLTDLSAGGGVMSGSAGGVLTDLGAAEGHSVCGAGEGLSILVLAAVPVAAVHVAVPVAVLSAMQVGGDVDLPFFLPFPTLDGGAAVLPLPTVVLAEPLVAGVLAFSLRDVGNFFCFGGGGMSLASLLGTLAALLLGILQNPVTAGTTVPRDVVAEVLGWDLERRALVDGRGGGGEGKRSSFDRKSFLGTLRRVDGWGLGVEEEVVVVGGVCLLSLGEGAWAGGCHEVDGCWVGV</sequence>
<evidence type="ECO:0000256" key="1">
    <source>
        <dbReference type="SAM" id="Phobius"/>
    </source>
</evidence>
<organism evidence="2 3">
    <name type="scientific">Pleurodeles waltl</name>
    <name type="common">Iberian ribbed newt</name>
    <dbReference type="NCBI Taxonomy" id="8319"/>
    <lineage>
        <taxon>Eukaryota</taxon>
        <taxon>Metazoa</taxon>
        <taxon>Chordata</taxon>
        <taxon>Craniata</taxon>
        <taxon>Vertebrata</taxon>
        <taxon>Euteleostomi</taxon>
        <taxon>Amphibia</taxon>
        <taxon>Batrachia</taxon>
        <taxon>Caudata</taxon>
        <taxon>Salamandroidea</taxon>
        <taxon>Salamandridae</taxon>
        <taxon>Pleurodelinae</taxon>
        <taxon>Pleurodeles</taxon>
    </lineage>
</organism>
<evidence type="ECO:0000313" key="3">
    <source>
        <dbReference type="Proteomes" id="UP001066276"/>
    </source>
</evidence>
<reference evidence="2" key="1">
    <citation type="journal article" date="2022" name="bioRxiv">
        <title>Sequencing and chromosome-scale assembly of the giantPleurodeles waltlgenome.</title>
        <authorList>
            <person name="Brown T."/>
            <person name="Elewa A."/>
            <person name="Iarovenko S."/>
            <person name="Subramanian E."/>
            <person name="Araus A.J."/>
            <person name="Petzold A."/>
            <person name="Susuki M."/>
            <person name="Suzuki K.-i.T."/>
            <person name="Hayashi T."/>
            <person name="Toyoda A."/>
            <person name="Oliveira C."/>
            <person name="Osipova E."/>
            <person name="Leigh N.D."/>
            <person name="Simon A."/>
            <person name="Yun M.H."/>
        </authorList>
    </citation>
    <scope>NUCLEOTIDE SEQUENCE</scope>
    <source>
        <strain evidence="2">20211129_DDA</strain>
        <tissue evidence="2">Liver</tissue>
    </source>
</reference>
<accession>A0AAV7VUP3</accession>
<feature type="transmembrane region" description="Helical" evidence="1">
    <location>
        <begin position="47"/>
        <end position="70"/>
    </location>
</feature>